<gene>
    <name evidence="11" type="primary">gspC</name>
    <name evidence="11" type="ORF">I6M88_06260</name>
</gene>
<reference evidence="11 12" key="1">
    <citation type="submission" date="2020-11" db="EMBL/GenBank/DDBJ databases">
        <title>Enhanced detection system for hospital associated transmission using whole genome sequencing surveillance.</title>
        <authorList>
            <person name="Harrison L.H."/>
            <person name="Van Tyne D."/>
            <person name="Marsh J.W."/>
            <person name="Griffith M.P."/>
            <person name="Snyder D.J."/>
            <person name="Cooper V.S."/>
            <person name="Mustapha M."/>
        </authorList>
    </citation>
    <scope>NUCLEOTIDE SEQUENCE [LARGE SCALE GENOMIC DNA]</scope>
    <source>
        <strain evidence="11 12">CB00117</strain>
    </source>
</reference>
<evidence type="ECO:0000313" key="11">
    <source>
        <dbReference type="EMBL" id="MBJ8380581.1"/>
    </source>
</evidence>
<dbReference type="Gene3D" id="2.30.42.10">
    <property type="match status" value="1"/>
</dbReference>
<comment type="similarity">
    <text evidence="2">Belongs to the GSP C family.</text>
</comment>
<evidence type="ECO:0000256" key="7">
    <source>
        <dbReference type="ARBA" id="ARBA00022927"/>
    </source>
</evidence>
<protein>
    <submittedName>
        <fullName evidence="11">Type II secretion system protein GspC</fullName>
    </submittedName>
</protein>
<sequence>MFLLLIFSGHQGYVVYKDYRKVTNKLDAAKNKVRNTRDTEKEFALFQPAVWQANSPVAVKTPLSAEIEGIVSSDEKWLSFAVIKTPAGQKSYREGETLVGFNDAYLEEINNDNVVVNYEGTTQVLALKKPDYFKGGVESGPVAKPTADAGAESLHLNDRLVLKPHIEKGQLEGYEINPRDASPFFHDMGLKKGDVVVRVNSVDMTQAAQAKSIIANWSTMKQAAIVVKRNTHLENIQVNVLNN</sequence>
<comment type="subcellular location">
    <subcellularLocation>
        <location evidence="1">Cell inner membrane</location>
    </subcellularLocation>
</comment>
<feature type="domain" description="Type II secretion system protein GspC N-terminal" evidence="10">
    <location>
        <begin position="30"/>
        <end position="127"/>
    </location>
</feature>
<organism evidence="11 12">
    <name type="scientific">Citrobacter sedlakii</name>
    <dbReference type="NCBI Taxonomy" id="67826"/>
    <lineage>
        <taxon>Bacteria</taxon>
        <taxon>Pseudomonadati</taxon>
        <taxon>Pseudomonadota</taxon>
        <taxon>Gammaproteobacteria</taxon>
        <taxon>Enterobacterales</taxon>
        <taxon>Enterobacteriaceae</taxon>
        <taxon>Citrobacter</taxon>
        <taxon>Citrobacter freundii complex</taxon>
    </lineage>
</organism>
<evidence type="ECO:0000256" key="4">
    <source>
        <dbReference type="ARBA" id="ARBA00022475"/>
    </source>
</evidence>
<proteinExistence type="inferred from homology"/>
<keyword evidence="3" id="KW-0813">Transport</keyword>
<accession>A0ABS0ZP28</accession>
<dbReference type="Proteomes" id="UP000746649">
    <property type="component" value="Unassembled WGS sequence"/>
</dbReference>
<dbReference type="SUPFAM" id="SSF50156">
    <property type="entry name" value="PDZ domain-like"/>
    <property type="match status" value="1"/>
</dbReference>
<keyword evidence="8" id="KW-1133">Transmembrane helix</keyword>
<comment type="caution">
    <text evidence="11">The sequence shown here is derived from an EMBL/GenBank/DDBJ whole genome shotgun (WGS) entry which is preliminary data.</text>
</comment>
<evidence type="ECO:0000256" key="3">
    <source>
        <dbReference type="ARBA" id="ARBA00022448"/>
    </source>
</evidence>
<evidence type="ECO:0000256" key="9">
    <source>
        <dbReference type="ARBA" id="ARBA00023136"/>
    </source>
</evidence>
<evidence type="ECO:0000256" key="6">
    <source>
        <dbReference type="ARBA" id="ARBA00022692"/>
    </source>
</evidence>
<dbReference type="NCBIfam" id="TIGR01713">
    <property type="entry name" value="typeII_sec_gspC"/>
    <property type="match status" value="1"/>
</dbReference>
<name>A0ABS0ZP28_9ENTR</name>
<dbReference type="InterPro" id="IPR036034">
    <property type="entry name" value="PDZ_sf"/>
</dbReference>
<evidence type="ECO:0000256" key="2">
    <source>
        <dbReference type="ARBA" id="ARBA00007986"/>
    </source>
</evidence>
<dbReference type="InterPro" id="IPR001639">
    <property type="entry name" value="T2SS_protein-GspC"/>
</dbReference>
<dbReference type="GeneID" id="84237182"/>
<keyword evidence="5" id="KW-0997">Cell inner membrane</keyword>
<evidence type="ECO:0000256" key="5">
    <source>
        <dbReference type="ARBA" id="ARBA00022519"/>
    </source>
</evidence>
<keyword evidence="12" id="KW-1185">Reference proteome</keyword>
<keyword evidence="9" id="KW-0472">Membrane</keyword>
<keyword evidence="4" id="KW-1003">Cell membrane</keyword>
<keyword evidence="6" id="KW-0812">Transmembrane</keyword>
<evidence type="ECO:0000256" key="8">
    <source>
        <dbReference type="ARBA" id="ARBA00022989"/>
    </source>
</evidence>
<keyword evidence="7" id="KW-0653">Protein transport</keyword>
<dbReference type="EMBL" id="JADWND010000002">
    <property type="protein sequence ID" value="MBJ8380581.1"/>
    <property type="molecule type" value="Genomic_DNA"/>
</dbReference>
<evidence type="ECO:0000313" key="12">
    <source>
        <dbReference type="Proteomes" id="UP000746649"/>
    </source>
</evidence>
<dbReference type="RefSeq" id="WP_042286188.1">
    <property type="nucleotide sequence ID" value="NZ_CABLBY010000002.1"/>
</dbReference>
<dbReference type="InterPro" id="IPR024961">
    <property type="entry name" value="T2SS_GspC_N"/>
</dbReference>
<dbReference type="Pfam" id="PF11356">
    <property type="entry name" value="T2SSC"/>
    <property type="match status" value="1"/>
</dbReference>
<dbReference type="Gene3D" id="2.30.30.830">
    <property type="match status" value="1"/>
</dbReference>
<evidence type="ECO:0000259" key="10">
    <source>
        <dbReference type="Pfam" id="PF11356"/>
    </source>
</evidence>
<evidence type="ECO:0000256" key="1">
    <source>
        <dbReference type="ARBA" id="ARBA00004533"/>
    </source>
</evidence>